<protein>
    <submittedName>
        <fullName evidence="3">Uncharacterized protein</fullName>
    </submittedName>
</protein>
<organism evidence="3 11">
    <name type="scientific">Mycobacterium tuberculosis</name>
    <dbReference type="NCBI Taxonomy" id="1773"/>
    <lineage>
        <taxon>Bacteria</taxon>
        <taxon>Bacillati</taxon>
        <taxon>Actinomycetota</taxon>
        <taxon>Actinomycetes</taxon>
        <taxon>Mycobacteriales</taxon>
        <taxon>Mycobacteriaceae</taxon>
        <taxon>Mycobacterium</taxon>
        <taxon>Mycobacterium tuberculosis complex</taxon>
    </lineage>
</organism>
<dbReference type="Proteomes" id="UP000049023">
    <property type="component" value="Unassembled WGS sequence"/>
</dbReference>
<dbReference type="EMBL" id="CFOE01000304">
    <property type="protein sequence ID" value="CFE40051.1"/>
    <property type="molecule type" value="Genomic_DNA"/>
</dbReference>
<evidence type="ECO:0000313" key="10">
    <source>
        <dbReference type="Proteomes" id="UP000048289"/>
    </source>
</evidence>
<dbReference type="Proteomes" id="UP000050164">
    <property type="component" value="Unassembled WGS sequence"/>
</dbReference>
<dbReference type="Proteomes" id="UP000046680">
    <property type="component" value="Unassembled WGS sequence"/>
</dbReference>
<dbReference type="EMBL" id="CNFT01000702">
    <property type="protein sequence ID" value="CKS18697.1"/>
    <property type="molecule type" value="Genomic_DNA"/>
</dbReference>
<dbReference type="EMBL" id="CGCX01000037">
    <property type="protein sequence ID" value="CFR65392.1"/>
    <property type="molecule type" value="Genomic_DNA"/>
</dbReference>
<evidence type="ECO:0000313" key="7">
    <source>
        <dbReference type="Proteomes" id="UP000039217"/>
    </source>
</evidence>
<reference evidence="7 8" key="1">
    <citation type="submission" date="2015-03" db="EMBL/GenBank/DDBJ databases">
        <authorList>
            <consortium name="Pathogen Informatics"/>
        </authorList>
    </citation>
    <scope>NUCLEOTIDE SEQUENCE [LARGE SCALE GENOMIC DNA]</scope>
    <source>
        <strain evidence="4 12">Bir 185</strain>
        <strain evidence="3 11">Bir 187</strain>
        <strain evidence="2 9">C09601061</strain>
        <strain evidence="5 7">D00501624</strain>
        <strain evidence="6 8">G09801536</strain>
        <strain evidence="1 10">G09901357</strain>
    </source>
</reference>
<name>A0A655J690_MYCTX</name>
<evidence type="ECO:0000313" key="5">
    <source>
        <dbReference type="EMBL" id="CNU23501.1"/>
    </source>
</evidence>
<accession>A0A655J690</accession>
<dbReference type="EMBL" id="CQQC01000058">
    <property type="protein sequence ID" value="CNU23501.1"/>
    <property type="molecule type" value="Genomic_DNA"/>
</dbReference>
<evidence type="ECO:0000313" key="6">
    <source>
        <dbReference type="EMBL" id="COV73464.1"/>
    </source>
</evidence>
<evidence type="ECO:0000313" key="4">
    <source>
        <dbReference type="EMBL" id="CKS18697.1"/>
    </source>
</evidence>
<gene>
    <name evidence="2" type="ORF">ERS007657_00189</name>
    <name evidence="5" type="ORF">ERS007661_00324</name>
    <name evidence="6" type="ORF">ERS007679_02370</name>
    <name evidence="1" type="ORF">ERS007681_02361</name>
    <name evidence="4" type="ORF">ERS027659_02758</name>
    <name evidence="3" type="ORF">ERS027661_02244</name>
</gene>
<evidence type="ECO:0000313" key="3">
    <source>
        <dbReference type="EMBL" id="CKR86866.1"/>
    </source>
</evidence>
<evidence type="ECO:0000313" key="12">
    <source>
        <dbReference type="Proteomes" id="UP000050164"/>
    </source>
</evidence>
<proteinExistence type="predicted"/>
<dbReference type="EMBL" id="CNFU01000455">
    <property type="protein sequence ID" value="CKR86866.1"/>
    <property type="molecule type" value="Genomic_DNA"/>
</dbReference>
<evidence type="ECO:0000313" key="2">
    <source>
        <dbReference type="EMBL" id="CFR65392.1"/>
    </source>
</evidence>
<dbReference type="Proteomes" id="UP000045842">
    <property type="component" value="Unassembled WGS sequence"/>
</dbReference>
<evidence type="ECO:0000313" key="8">
    <source>
        <dbReference type="Proteomes" id="UP000045842"/>
    </source>
</evidence>
<evidence type="ECO:0000313" key="9">
    <source>
        <dbReference type="Proteomes" id="UP000046680"/>
    </source>
</evidence>
<dbReference type="AlphaFoldDB" id="A0A655J690"/>
<evidence type="ECO:0000313" key="1">
    <source>
        <dbReference type="EMBL" id="CFE40051.1"/>
    </source>
</evidence>
<dbReference type="EMBL" id="CSAD01000320">
    <property type="protein sequence ID" value="COV73464.1"/>
    <property type="molecule type" value="Genomic_DNA"/>
</dbReference>
<evidence type="ECO:0000313" key="11">
    <source>
        <dbReference type="Proteomes" id="UP000049023"/>
    </source>
</evidence>
<dbReference type="Proteomes" id="UP000039217">
    <property type="component" value="Unassembled WGS sequence"/>
</dbReference>
<sequence>MLVWITSVSGLVRYPGKSLSNSSCAWRTELVGGKYFSLIPPNDSLPTGIISKIMMMTIGAANSTGRFITRLTSLPQKPASTSSRVLVRCRRSASQFR</sequence>
<dbReference type="Proteomes" id="UP000048289">
    <property type="component" value="Unassembled WGS sequence"/>
</dbReference>